<proteinExistence type="predicted"/>
<dbReference type="AlphaFoldDB" id="A0A840Q7B2"/>
<dbReference type="EMBL" id="JACHIW010000001">
    <property type="protein sequence ID" value="MBB5156336.1"/>
    <property type="molecule type" value="Genomic_DNA"/>
</dbReference>
<gene>
    <name evidence="2" type="ORF">BJ970_003870</name>
</gene>
<dbReference type="RefSeq" id="WP_184727496.1">
    <property type="nucleotide sequence ID" value="NZ_JACHIW010000001.1"/>
</dbReference>
<feature type="domain" description="Antitoxin FitA-like ribbon-helix-helix" evidence="1">
    <location>
        <begin position="2"/>
        <end position="39"/>
    </location>
</feature>
<name>A0A840Q7B2_9PSEU</name>
<organism evidence="2 3">
    <name type="scientific">Saccharopolyspora phatthalungensis</name>
    <dbReference type="NCBI Taxonomy" id="664693"/>
    <lineage>
        <taxon>Bacteria</taxon>
        <taxon>Bacillati</taxon>
        <taxon>Actinomycetota</taxon>
        <taxon>Actinomycetes</taxon>
        <taxon>Pseudonocardiales</taxon>
        <taxon>Pseudonocardiaceae</taxon>
        <taxon>Saccharopolyspora</taxon>
    </lineage>
</organism>
<dbReference type="Pfam" id="PF22513">
    <property type="entry name" value="FitA-like_RHH"/>
    <property type="match status" value="1"/>
</dbReference>
<reference evidence="2 3" key="1">
    <citation type="submission" date="2020-08" db="EMBL/GenBank/DDBJ databases">
        <title>Sequencing the genomes of 1000 actinobacteria strains.</title>
        <authorList>
            <person name="Klenk H.-P."/>
        </authorList>
    </citation>
    <scope>NUCLEOTIDE SEQUENCE [LARGE SCALE GENOMIC DNA]</scope>
    <source>
        <strain evidence="2 3">DSM 45584</strain>
    </source>
</reference>
<dbReference type="InterPro" id="IPR010985">
    <property type="entry name" value="Ribbon_hlx_hlx"/>
</dbReference>
<protein>
    <submittedName>
        <fullName evidence="2">Plasmid stability protein</fullName>
    </submittedName>
</protein>
<keyword evidence="3" id="KW-1185">Reference proteome</keyword>
<dbReference type="InterPro" id="IPR053853">
    <property type="entry name" value="FitA-like_RHH"/>
</dbReference>
<sequence length="78" mass="8756">MATVQVRDLSEETYETFRKRARAAGQSLQAYLHDLLEAEAAKTPKAEVLAAMRETLARDPRPGVTRESILADLEADRR</sequence>
<comment type="caution">
    <text evidence="2">The sequence shown here is derived from an EMBL/GenBank/DDBJ whole genome shotgun (WGS) entry which is preliminary data.</text>
</comment>
<evidence type="ECO:0000313" key="2">
    <source>
        <dbReference type="EMBL" id="MBB5156336.1"/>
    </source>
</evidence>
<accession>A0A840Q7B2</accession>
<evidence type="ECO:0000313" key="3">
    <source>
        <dbReference type="Proteomes" id="UP000584374"/>
    </source>
</evidence>
<dbReference type="SUPFAM" id="SSF47598">
    <property type="entry name" value="Ribbon-helix-helix"/>
    <property type="match status" value="1"/>
</dbReference>
<dbReference type="Proteomes" id="UP000584374">
    <property type="component" value="Unassembled WGS sequence"/>
</dbReference>
<dbReference type="GO" id="GO:0006355">
    <property type="term" value="P:regulation of DNA-templated transcription"/>
    <property type="evidence" value="ECO:0007669"/>
    <property type="project" value="InterPro"/>
</dbReference>
<evidence type="ECO:0000259" key="1">
    <source>
        <dbReference type="Pfam" id="PF22513"/>
    </source>
</evidence>